<dbReference type="Proteomes" id="UP000594943">
    <property type="component" value="Chromosome 2"/>
</dbReference>
<accession>A0A7U4SVC8</accession>
<dbReference type="InterPro" id="IPR028969">
    <property type="entry name" value="Imm52"/>
</dbReference>
<gene>
    <name evidence="2" type="ORF">I6G56_24955</name>
</gene>
<sequence>MVAVFGSALAEVSVDEYAVKQVFDDKPGLGWMLYLPKILTPQQTPEARVLIPVPEKGKQTGTIIVSVTDAPFSVDNPEHVAIANRIESRLVDQDLLPAYVDI</sequence>
<organism evidence="2 3">
    <name type="scientific">Burkholderia humptydooensis</name>
    <dbReference type="NCBI Taxonomy" id="430531"/>
    <lineage>
        <taxon>Bacteria</taxon>
        <taxon>Pseudomonadati</taxon>
        <taxon>Pseudomonadota</taxon>
        <taxon>Betaproteobacteria</taxon>
        <taxon>Burkholderiales</taxon>
        <taxon>Burkholderiaceae</taxon>
        <taxon>Burkholderia</taxon>
        <taxon>pseudomallei group</taxon>
    </lineage>
</organism>
<feature type="domain" description="Immunity protein 52" evidence="1">
    <location>
        <begin position="17"/>
        <end position="96"/>
    </location>
</feature>
<proteinExistence type="predicted"/>
<protein>
    <submittedName>
        <fullName evidence="2">Immunity 52 family protein</fullName>
    </submittedName>
</protein>
<dbReference type="Pfam" id="PF15579">
    <property type="entry name" value="Imm52"/>
    <property type="match status" value="1"/>
</dbReference>
<accession>A0A7T2U944</accession>
<evidence type="ECO:0000313" key="2">
    <source>
        <dbReference type="EMBL" id="QPS47948.1"/>
    </source>
</evidence>
<reference evidence="2 3" key="1">
    <citation type="submission" date="2020-12" db="EMBL/GenBank/DDBJ databases">
        <title>FDA dAtabase for Regulatory Grade micrObial Sequences (FDA-ARGOS): Supporting development and validation of Infectious Disease Dx tests.</title>
        <authorList>
            <person name="Nelson B."/>
            <person name="Plummer A."/>
            <person name="Tallon L."/>
            <person name="Sadzewicz L."/>
            <person name="Zhao X."/>
            <person name="Boylan J."/>
            <person name="Ott S."/>
            <person name="Bowen H."/>
            <person name="Vavikolanu K."/>
            <person name="Mehta A."/>
            <person name="Aluvathingal J."/>
            <person name="Nadendla S."/>
            <person name="Myers T."/>
            <person name="Yan Y."/>
            <person name="Sichtig H."/>
        </authorList>
    </citation>
    <scope>NUCLEOTIDE SEQUENCE [LARGE SCALE GENOMIC DNA]</scope>
    <source>
        <strain evidence="2 3">FDAARGOS_899</strain>
    </source>
</reference>
<name>A0A7U4SVC8_9BURK</name>
<evidence type="ECO:0000313" key="3">
    <source>
        <dbReference type="Proteomes" id="UP000594943"/>
    </source>
</evidence>
<dbReference type="EMBL" id="CP065687">
    <property type="protein sequence ID" value="QPS47948.1"/>
    <property type="molecule type" value="Genomic_DNA"/>
</dbReference>
<dbReference type="KEGG" id="bhg:I6G56_24955"/>
<evidence type="ECO:0000259" key="1">
    <source>
        <dbReference type="Pfam" id="PF15579"/>
    </source>
</evidence>
<dbReference type="AlphaFoldDB" id="A0A7U4SVC8"/>